<dbReference type="SUPFAM" id="SSF47336">
    <property type="entry name" value="ACP-like"/>
    <property type="match status" value="1"/>
</dbReference>
<keyword evidence="3" id="KW-0597">Phosphoprotein</keyword>
<feature type="non-terminal residue" evidence="5">
    <location>
        <position position="196"/>
    </location>
</feature>
<dbReference type="PROSITE" id="PS50075">
    <property type="entry name" value="CARRIER"/>
    <property type="match status" value="1"/>
</dbReference>
<dbReference type="SMART" id="SM00823">
    <property type="entry name" value="PKS_PP"/>
    <property type="match status" value="1"/>
</dbReference>
<dbReference type="InterPro" id="IPR009081">
    <property type="entry name" value="PP-bd_ACP"/>
</dbReference>
<dbReference type="InterPro" id="IPR006162">
    <property type="entry name" value="Ppantetheine_attach_site"/>
</dbReference>
<dbReference type="RefSeq" id="WP_409085591.1">
    <property type="nucleotide sequence ID" value="NZ_JBJVMW010000089.1"/>
</dbReference>
<feature type="domain" description="Carrier" evidence="4">
    <location>
        <begin position="67"/>
        <end position="142"/>
    </location>
</feature>
<dbReference type="Gene3D" id="3.30.300.30">
    <property type="match status" value="1"/>
</dbReference>
<dbReference type="Gene3D" id="1.10.1200.10">
    <property type="entry name" value="ACP-like"/>
    <property type="match status" value="1"/>
</dbReference>
<name>A0ABW9J2N1_STRGJ</name>
<dbReference type="Gene3D" id="3.30.559.10">
    <property type="entry name" value="Chloramphenicol acetyltransferase-like domain"/>
    <property type="match status" value="1"/>
</dbReference>
<comment type="caution">
    <text evidence="5">The sequence shown here is derived from an EMBL/GenBank/DDBJ whole genome shotgun (WGS) entry which is preliminary data.</text>
</comment>
<dbReference type="InterPro" id="IPR045851">
    <property type="entry name" value="AMP-bd_C_sf"/>
</dbReference>
<protein>
    <submittedName>
        <fullName evidence="5">Phosphopantetheine-binding protein</fullName>
    </submittedName>
</protein>
<feature type="non-terminal residue" evidence="5">
    <location>
        <position position="1"/>
    </location>
</feature>
<dbReference type="EMBL" id="JBJVNE010000091">
    <property type="protein sequence ID" value="MFM9653599.1"/>
    <property type="molecule type" value="Genomic_DNA"/>
</dbReference>
<accession>A0ABW9J2N1</accession>
<dbReference type="InterPro" id="IPR036736">
    <property type="entry name" value="ACP-like_sf"/>
</dbReference>
<dbReference type="PANTHER" id="PTHR44845">
    <property type="entry name" value="CARRIER DOMAIN-CONTAINING PROTEIN"/>
    <property type="match status" value="1"/>
</dbReference>
<dbReference type="Proteomes" id="UP001631993">
    <property type="component" value="Unassembled WGS sequence"/>
</dbReference>
<keyword evidence="2" id="KW-0596">Phosphopantetheine</keyword>
<evidence type="ECO:0000256" key="1">
    <source>
        <dbReference type="ARBA" id="ARBA00001957"/>
    </source>
</evidence>
<evidence type="ECO:0000313" key="5">
    <source>
        <dbReference type="EMBL" id="MFM9653599.1"/>
    </source>
</evidence>
<dbReference type="SUPFAM" id="SSF56801">
    <property type="entry name" value="Acetyl-CoA synthetase-like"/>
    <property type="match status" value="1"/>
</dbReference>
<sequence>VADDEDTDPVALVASVRGFAGERLADHMVPSAVVVLEALPLTGSGKLDRGALPAPDYAGVAARSSRGPAGVREEILCGAFAEILGLPSVGVDDDFFELGGHSLLATRLVSRIRTVLGVEMEIRTLFDAPTPAGVAARLAGADSARAALVRRERPERLPLSYGQRRLWFIGQLEGPSQTYNSPIVVRLAGRLDRQAL</sequence>
<dbReference type="SUPFAM" id="SSF52777">
    <property type="entry name" value="CoA-dependent acyltransferases"/>
    <property type="match status" value="1"/>
</dbReference>
<organism evidence="5 6">
    <name type="scientific">Streptomyces galilaeus</name>
    <dbReference type="NCBI Taxonomy" id="33899"/>
    <lineage>
        <taxon>Bacteria</taxon>
        <taxon>Bacillati</taxon>
        <taxon>Actinomycetota</taxon>
        <taxon>Actinomycetes</taxon>
        <taxon>Kitasatosporales</taxon>
        <taxon>Streptomycetaceae</taxon>
        <taxon>Streptomyces</taxon>
    </lineage>
</organism>
<dbReference type="InterPro" id="IPR023213">
    <property type="entry name" value="CAT-like_dom_sf"/>
</dbReference>
<gene>
    <name evidence="5" type="ORF">ACKI1S_46970</name>
</gene>
<evidence type="ECO:0000256" key="3">
    <source>
        <dbReference type="ARBA" id="ARBA00022553"/>
    </source>
</evidence>
<evidence type="ECO:0000256" key="2">
    <source>
        <dbReference type="ARBA" id="ARBA00022450"/>
    </source>
</evidence>
<reference evidence="5 6" key="1">
    <citation type="submission" date="2024-12" db="EMBL/GenBank/DDBJ databases">
        <title>Forecasting of Potato common scab and diversities of Pathogenic streptomyces spp. in china.</title>
        <authorList>
            <person name="Handique U."/>
            <person name="Wu J."/>
        </authorList>
    </citation>
    <scope>NUCLEOTIDE SEQUENCE [LARGE SCALE GENOMIC DNA]</scope>
    <source>
        <strain evidence="5 6">ZRIMU1585</strain>
    </source>
</reference>
<evidence type="ECO:0000313" key="6">
    <source>
        <dbReference type="Proteomes" id="UP001631993"/>
    </source>
</evidence>
<dbReference type="PANTHER" id="PTHR44845:SF6">
    <property type="entry name" value="BETA-ALANINE-ACTIVATING ENZYME"/>
    <property type="match status" value="1"/>
</dbReference>
<dbReference type="InterPro" id="IPR020806">
    <property type="entry name" value="PKS_PP-bd"/>
</dbReference>
<proteinExistence type="predicted"/>
<evidence type="ECO:0000259" key="4">
    <source>
        <dbReference type="PROSITE" id="PS50075"/>
    </source>
</evidence>
<dbReference type="Pfam" id="PF00550">
    <property type="entry name" value="PP-binding"/>
    <property type="match status" value="1"/>
</dbReference>
<comment type="cofactor">
    <cofactor evidence="1">
        <name>pantetheine 4'-phosphate</name>
        <dbReference type="ChEBI" id="CHEBI:47942"/>
    </cofactor>
</comment>
<dbReference type="PROSITE" id="PS00012">
    <property type="entry name" value="PHOSPHOPANTETHEINE"/>
    <property type="match status" value="1"/>
</dbReference>
<keyword evidence="6" id="KW-1185">Reference proteome</keyword>